<dbReference type="Pfam" id="PF14598">
    <property type="entry name" value="PAS_11"/>
    <property type="match status" value="1"/>
</dbReference>
<comment type="caution">
    <text evidence="1">The sequence shown here is derived from an EMBL/GenBank/DDBJ whole genome shotgun (WGS) entry which is preliminary data.</text>
</comment>
<accession>A0A3M7PQ53</accession>
<dbReference type="Proteomes" id="UP000276133">
    <property type="component" value="Unassembled WGS sequence"/>
</dbReference>
<evidence type="ECO:0000313" key="2">
    <source>
        <dbReference type="Proteomes" id="UP000276133"/>
    </source>
</evidence>
<dbReference type="OrthoDB" id="10035882at2759"/>
<keyword evidence="2" id="KW-1185">Reference proteome</keyword>
<proteinExistence type="predicted"/>
<dbReference type="Gene3D" id="3.30.450.20">
    <property type="entry name" value="PAS domain"/>
    <property type="match status" value="1"/>
</dbReference>
<protein>
    <submittedName>
        <fullName evidence="1">Uncharacterized protein</fullName>
    </submittedName>
</protein>
<name>A0A3M7PQ53_BRAPC</name>
<dbReference type="AlphaFoldDB" id="A0A3M7PQ53"/>
<reference evidence="1 2" key="1">
    <citation type="journal article" date="2018" name="Sci. Rep.">
        <title>Genomic signatures of local adaptation to the degree of environmental predictability in rotifers.</title>
        <authorList>
            <person name="Franch-Gras L."/>
            <person name="Hahn C."/>
            <person name="Garcia-Roger E.M."/>
            <person name="Carmona M.J."/>
            <person name="Serra M."/>
            <person name="Gomez A."/>
        </authorList>
    </citation>
    <scope>NUCLEOTIDE SEQUENCE [LARGE SCALE GENOMIC DNA]</scope>
    <source>
        <strain evidence="1">HYR1</strain>
    </source>
</reference>
<organism evidence="1 2">
    <name type="scientific">Brachionus plicatilis</name>
    <name type="common">Marine rotifer</name>
    <name type="synonym">Brachionus muelleri</name>
    <dbReference type="NCBI Taxonomy" id="10195"/>
    <lineage>
        <taxon>Eukaryota</taxon>
        <taxon>Metazoa</taxon>
        <taxon>Spiralia</taxon>
        <taxon>Gnathifera</taxon>
        <taxon>Rotifera</taxon>
        <taxon>Eurotatoria</taxon>
        <taxon>Monogononta</taxon>
        <taxon>Pseudotrocha</taxon>
        <taxon>Ploima</taxon>
        <taxon>Brachionidae</taxon>
        <taxon>Brachionus</taxon>
    </lineage>
</organism>
<gene>
    <name evidence="1" type="ORF">BpHYR1_017394</name>
</gene>
<evidence type="ECO:0000313" key="1">
    <source>
        <dbReference type="EMBL" id="RNA01173.1"/>
    </source>
</evidence>
<sequence>MFHLKKKRDIRNNPISFKQLFCSFDDISKIGFKSLIRSGSRKKSICYIFKRSRAIESNKNLVTKINGCNMDKIITLIDFDGILLSLDSSNFKQNLNKKESMSNRDFSSSKQNLGLLSDFNFWHKSDKRKLKLTDYVHSNDLGHLQKHLNDVMEKGEKLTSAIYRLKISDKYAFVQSSSKILKSELFDEKNQNQHESCKNSYIHTVHSIINSYSAFKKGPESTKLLI</sequence>
<dbReference type="EMBL" id="REGN01009436">
    <property type="protein sequence ID" value="RNA01173.1"/>
    <property type="molecule type" value="Genomic_DNA"/>
</dbReference>